<comment type="caution">
    <text evidence="2">The sequence shown here is derived from an EMBL/GenBank/DDBJ whole genome shotgun (WGS) entry which is preliminary data.</text>
</comment>
<evidence type="ECO:0000259" key="1">
    <source>
        <dbReference type="Pfam" id="PF21590"/>
    </source>
</evidence>
<organism evidence="2 3">
    <name type="scientific">Elysia marginata</name>
    <dbReference type="NCBI Taxonomy" id="1093978"/>
    <lineage>
        <taxon>Eukaryota</taxon>
        <taxon>Metazoa</taxon>
        <taxon>Spiralia</taxon>
        <taxon>Lophotrochozoa</taxon>
        <taxon>Mollusca</taxon>
        <taxon>Gastropoda</taxon>
        <taxon>Heterobranchia</taxon>
        <taxon>Euthyneura</taxon>
        <taxon>Panpulmonata</taxon>
        <taxon>Sacoglossa</taxon>
        <taxon>Placobranchoidea</taxon>
        <taxon>Plakobranchidae</taxon>
        <taxon>Elysia</taxon>
    </lineage>
</organism>
<dbReference type="InterPro" id="IPR038741">
    <property type="entry name" value="AP5B1"/>
</dbReference>
<feature type="domain" description="AP5B1 C-terminal" evidence="1">
    <location>
        <begin position="221"/>
        <end position="317"/>
    </location>
</feature>
<dbReference type="Proteomes" id="UP000762676">
    <property type="component" value="Unassembled WGS sequence"/>
</dbReference>
<dbReference type="GO" id="GO:0030119">
    <property type="term" value="C:AP-type membrane coat adaptor complex"/>
    <property type="evidence" value="ECO:0007669"/>
    <property type="project" value="TreeGrafter"/>
</dbReference>
<keyword evidence="3" id="KW-1185">Reference proteome</keyword>
<reference evidence="2 3" key="1">
    <citation type="journal article" date="2021" name="Elife">
        <title>Chloroplast acquisition without the gene transfer in kleptoplastic sea slugs, Plakobranchus ocellatus.</title>
        <authorList>
            <person name="Maeda T."/>
            <person name="Takahashi S."/>
            <person name="Yoshida T."/>
            <person name="Shimamura S."/>
            <person name="Takaki Y."/>
            <person name="Nagai Y."/>
            <person name="Toyoda A."/>
            <person name="Suzuki Y."/>
            <person name="Arimoto A."/>
            <person name="Ishii H."/>
            <person name="Satoh N."/>
            <person name="Nishiyama T."/>
            <person name="Hasebe M."/>
            <person name="Maruyama T."/>
            <person name="Minagawa J."/>
            <person name="Obokata J."/>
            <person name="Shigenobu S."/>
        </authorList>
    </citation>
    <scope>NUCLEOTIDE SEQUENCE [LARGE SCALE GENOMIC DNA]</scope>
</reference>
<dbReference type="InterPro" id="IPR048981">
    <property type="entry name" value="AP5B1_C"/>
</dbReference>
<dbReference type="GO" id="GO:0005765">
    <property type="term" value="C:lysosomal membrane"/>
    <property type="evidence" value="ECO:0007669"/>
    <property type="project" value="TreeGrafter"/>
</dbReference>
<dbReference type="PANTHER" id="PTHR34033">
    <property type="entry name" value="AP-5 COMPLEX SUBUNIT BETA-1"/>
    <property type="match status" value="1"/>
</dbReference>
<proteinExistence type="predicted"/>
<sequence length="322" mass="36475">MNHYADFDIRDQARFLYALLTLVSDSKAKDIIGAAVLDVMHLGENIADFFHGSTIQTAPAEIHVLDSSPIHLHRDSLEVIYHQDPEKTFRSTSPKIDAALQEYYEQLSHLDTSLKCTFSASVVPESDYNSLLMVAFEIGESKELGFSEDVTLPWMDKTAPGLIEYSVTPKVPGQCTVSVRVLFGHEKSTYQCDLQPLQFELADFLVPFPWHIFNINDKTAFFDQHWVKCTETNAGTYSGVESIKILKCSRQSLADLWSNALVPSGCEDERETDDYFFFIPPCFHLMFHARTHSTDLVLHIASDYWPVLGLIDNFLDNLSFTS</sequence>
<dbReference type="AlphaFoldDB" id="A0AAV4IA55"/>
<gene>
    <name evidence="2" type="ORF">ElyMa_001223800</name>
</gene>
<evidence type="ECO:0000313" key="3">
    <source>
        <dbReference type="Proteomes" id="UP000762676"/>
    </source>
</evidence>
<dbReference type="GO" id="GO:0016197">
    <property type="term" value="P:endosomal transport"/>
    <property type="evidence" value="ECO:0007669"/>
    <property type="project" value="InterPro"/>
</dbReference>
<dbReference type="PANTHER" id="PTHR34033:SF1">
    <property type="entry name" value="AP-5 COMPLEX SUBUNIT BETA-1"/>
    <property type="match status" value="1"/>
</dbReference>
<evidence type="ECO:0000313" key="2">
    <source>
        <dbReference type="EMBL" id="GFS06443.1"/>
    </source>
</evidence>
<dbReference type="Pfam" id="PF21590">
    <property type="entry name" value="AP5B1_C"/>
    <property type="match status" value="1"/>
</dbReference>
<protein>
    <recommendedName>
        <fullName evidence="1">AP5B1 C-terminal domain-containing protein</fullName>
    </recommendedName>
</protein>
<dbReference type="EMBL" id="BMAT01002420">
    <property type="protein sequence ID" value="GFS06443.1"/>
    <property type="molecule type" value="Genomic_DNA"/>
</dbReference>
<name>A0AAV4IA55_9GAST</name>
<accession>A0AAV4IA55</accession>